<dbReference type="AlphaFoldDB" id="A0A814RXS2"/>
<dbReference type="Proteomes" id="UP000663823">
    <property type="component" value="Unassembled WGS sequence"/>
</dbReference>
<dbReference type="EMBL" id="CAJNOO010001355">
    <property type="protein sequence ID" value="CAF1140108.1"/>
    <property type="molecule type" value="Genomic_DNA"/>
</dbReference>
<evidence type="ECO:0000313" key="1">
    <source>
        <dbReference type="EMBL" id="CAF1140108.1"/>
    </source>
</evidence>
<sequence length="37" mass="4241">MNYYNERCGIISSIGPKCFHPPELIINDLSDNLDFPN</sequence>
<dbReference type="EMBL" id="CAJOAX010009107">
    <property type="protein sequence ID" value="CAF4049423.1"/>
    <property type="molecule type" value="Genomic_DNA"/>
</dbReference>
<name>A0A814RXS2_9BILA</name>
<organism evidence="1 3">
    <name type="scientific">Rotaria sordida</name>
    <dbReference type="NCBI Taxonomy" id="392033"/>
    <lineage>
        <taxon>Eukaryota</taxon>
        <taxon>Metazoa</taxon>
        <taxon>Spiralia</taxon>
        <taxon>Gnathifera</taxon>
        <taxon>Rotifera</taxon>
        <taxon>Eurotatoria</taxon>
        <taxon>Bdelloidea</taxon>
        <taxon>Philodinida</taxon>
        <taxon>Philodinidae</taxon>
        <taxon>Rotaria</taxon>
    </lineage>
</organism>
<reference evidence="1" key="1">
    <citation type="submission" date="2021-02" db="EMBL/GenBank/DDBJ databases">
        <authorList>
            <person name="Nowell W R."/>
        </authorList>
    </citation>
    <scope>NUCLEOTIDE SEQUENCE</scope>
</reference>
<dbReference type="Proteomes" id="UP000663882">
    <property type="component" value="Unassembled WGS sequence"/>
</dbReference>
<gene>
    <name evidence="2" type="ORF">OTI717_LOCUS31563</name>
    <name evidence="1" type="ORF">RFH988_LOCUS21338</name>
</gene>
<protein>
    <submittedName>
        <fullName evidence="1">Uncharacterized protein</fullName>
    </submittedName>
</protein>
<feature type="non-terminal residue" evidence="1">
    <location>
        <position position="37"/>
    </location>
</feature>
<comment type="caution">
    <text evidence="1">The sequence shown here is derived from an EMBL/GenBank/DDBJ whole genome shotgun (WGS) entry which is preliminary data.</text>
</comment>
<evidence type="ECO:0000313" key="3">
    <source>
        <dbReference type="Proteomes" id="UP000663882"/>
    </source>
</evidence>
<accession>A0A814RXS2</accession>
<evidence type="ECO:0000313" key="2">
    <source>
        <dbReference type="EMBL" id="CAF4049423.1"/>
    </source>
</evidence>
<proteinExistence type="predicted"/>